<sequence length="968" mass="101202">MSTLLYSLGRWSYRHPWRVLVSWLLLLVIAGGAFALFGKGTSNSFSIPGTEAQAGLEQLNRSFPQASGTSAQFIVVAPDGSSVEDDDFKTGIEQTITDIEGLDGVLAVTDPYDEMVTGIISDDETAALVRLQFDGEATDVPESTKTQLHEMTDELGASLPDGTQVVLGGDLFALSVPGITLTEGVGLLIALFVLIVTFRSIRMAGLPLASAIIGVALSLSLIMLSTAFAIISSTTPLLALMLGLAVGIDYALFIMARHQDQVRAGEDPEESAARATGTAGSAVVFAGITVLIALIGLGFANIPFLTVMGIAAAVSVAIAVLVAITLTPAFLGFVKRRVVGWKRREPRGRRRAAQQQRAKQHGADVAAGGPSDGGSHAASGAPTDQQGQATTGTAARRGFATRWVGLVTRHPIVTTVAVVLSLGIVAIPAASLALALPNAGMLPKDDPARVSYDLVAEHFGPGFNGPLVLTGTIVTSTDPLGLMEDLGDEIATLPGVETVALSTPNETADTGIVQVIPTTAPDDPATADLVRELRGLHDHFLDEYGIDLKVTGFTAVAIDISDRLGAALVPFGLFVVGLSLILLAIVFRSIWVPITAAAGYLLSVVAAFGVVAAVFEWGWGADLLHVTKVGPIISFMPIVAMGVLFGLAMDYQVFLVSRMREDYVHARRALDGHSSRQPRDIALGAVRSGFTASARVVTAAAVIMFAVFAAFVPEGDSSLKPIALGLSVGIAIDAFIVRMTLVPAVMALLGDKAWWLPKWLDRLLPHFDIEGEAVERERALADWPEPETTAAIVASDLSLVERDVTVFEGVGLRVEPGGALIVTASDEIAARAMLLTLAGRIDSTGGRLRVAGHLLPGRSAWVRAHVGVALLAEAEDPVVELRRALRGRARIVVIDGVDHVTDAATRDRLASLLWDASLEASVTVVVSTGDAANALPLLAAAGHPDAPAIELAAPLAPASAHSTTEVNA</sequence>
<feature type="transmembrane region" description="Helical" evidence="7">
    <location>
        <begin position="632"/>
        <end position="651"/>
    </location>
</feature>
<keyword evidence="3 7" id="KW-0812">Transmembrane</keyword>
<evidence type="ECO:0000256" key="5">
    <source>
        <dbReference type="ARBA" id="ARBA00023136"/>
    </source>
</evidence>
<evidence type="ECO:0000256" key="6">
    <source>
        <dbReference type="SAM" id="MobiDB-lite"/>
    </source>
</evidence>
<evidence type="ECO:0000256" key="2">
    <source>
        <dbReference type="ARBA" id="ARBA00022475"/>
    </source>
</evidence>
<feature type="transmembrane region" description="Helical" evidence="7">
    <location>
        <begin position="305"/>
        <end position="334"/>
    </location>
</feature>
<feature type="transmembrane region" description="Helical" evidence="7">
    <location>
        <begin position="171"/>
        <end position="196"/>
    </location>
</feature>
<evidence type="ECO:0000256" key="7">
    <source>
        <dbReference type="SAM" id="Phobius"/>
    </source>
</evidence>
<name>A0ABN2QKQ4_9MICO</name>
<dbReference type="PRINTS" id="PR00702">
    <property type="entry name" value="ACRIFLAVINRP"/>
</dbReference>
<feature type="transmembrane region" description="Helical" evidence="7">
    <location>
        <begin position="724"/>
        <end position="749"/>
    </location>
</feature>
<dbReference type="InterPro" id="IPR001036">
    <property type="entry name" value="Acrflvin-R"/>
</dbReference>
<feature type="transmembrane region" description="Helical" evidence="7">
    <location>
        <begin position="277"/>
        <end position="299"/>
    </location>
</feature>
<dbReference type="PROSITE" id="PS50156">
    <property type="entry name" value="SSD"/>
    <property type="match status" value="1"/>
</dbReference>
<evidence type="ECO:0000313" key="10">
    <source>
        <dbReference type="Proteomes" id="UP001499954"/>
    </source>
</evidence>
<evidence type="ECO:0000259" key="8">
    <source>
        <dbReference type="PROSITE" id="PS50156"/>
    </source>
</evidence>
<dbReference type="EMBL" id="BAAAMK010000003">
    <property type="protein sequence ID" value="GAA1954291.1"/>
    <property type="molecule type" value="Genomic_DNA"/>
</dbReference>
<feature type="transmembrane region" description="Helical" evidence="7">
    <location>
        <begin position="567"/>
        <end position="587"/>
    </location>
</feature>
<evidence type="ECO:0000256" key="1">
    <source>
        <dbReference type="ARBA" id="ARBA00004651"/>
    </source>
</evidence>
<dbReference type="Pfam" id="PF03176">
    <property type="entry name" value="MMPL"/>
    <property type="match status" value="2"/>
</dbReference>
<accession>A0ABN2QKQ4</accession>
<dbReference type="InterPro" id="IPR000731">
    <property type="entry name" value="SSD"/>
</dbReference>
<keyword evidence="10" id="KW-1185">Reference proteome</keyword>
<comment type="subcellular location">
    <subcellularLocation>
        <location evidence="1">Cell membrane</location>
        <topology evidence="1">Multi-pass membrane protein</topology>
    </subcellularLocation>
</comment>
<dbReference type="InterPro" id="IPR004869">
    <property type="entry name" value="MMPL_dom"/>
</dbReference>
<feature type="transmembrane region" description="Helical" evidence="7">
    <location>
        <begin position="208"/>
        <end position="231"/>
    </location>
</feature>
<dbReference type="SUPFAM" id="SSF82866">
    <property type="entry name" value="Multidrug efflux transporter AcrB transmembrane domain"/>
    <property type="match status" value="2"/>
</dbReference>
<feature type="region of interest" description="Disordered" evidence="6">
    <location>
        <begin position="344"/>
        <end position="393"/>
    </location>
</feature>
<protein>
    <submittedName>
        <fullName evidence="9">MMPL family transporter</fullName>
    </submittedName>
</protein>
<keyword evidence="2" id="KW-1003">Cell membrane</keyword>
<feature type="domain" description="SSD" evidence="8">
    <location>
        <begin position="186"/>
        <end position="333"/>
    </location>
</feature>
<dbReference type="PANTHER" id="PTHR33406:SF13">
    <property type="entry name" value="MEMBRANE PROTEIN YDFJ"/>
    <property type="match status" value="1"/>
</dbReference>
<dbReference type="Proteomes" id="UP001499954">
    <property type="component" value="Unassembled WGS sequence"/>
</dbReference>
<feature type="transmembrane region" description="Helical" evidence="7">
    <location>
        <begin position="412"/>
        <end position="436"/>
    </location>
</feature>
<evidence type="ECO:0000256" key="3">
    <source>
        <dbReference type="ARBA" id="ARBA00022692"/>
    </source>
</evidence>
<feature type="transmembrane region" description="Helical" evidence="7">
    <location>
        <begin position="599"/>
        <end position="620"/>
    </location>
</feature>
<keyword evidence="4 7" id="KW-1133">Transmembrane helix</keyword>
<gene>
    <name evidence="9" type="ORF">GCM10009717_20230</name>
</gene>
<reference evidence="9 10" key="1">
    <citation type="journal article" date="2019" name="Int. J. Syst. Evol. Microbiol.">
        <title>The Global Catalogue of Microorganisms (GCM) 10K type strain sequencing project: providing services to taxonomists for standard genome sequencing and annotation.</title>
        <authorList>
            <consortium name="The Broad Institute Genomics Platform"/>
            <consortium name="The Broad Institute Genome Sequencing Center for Infectious Disease"/>
            <person name="Wu L."/>
            <person name="Ma J."/>
        </authorList>
    </citation>
    <scope>NUCLEOTIDE SEQUENCE [LARGE SCALE GENOMIC DNA]</scope>
    <source>
        <strain evidence="9 10">JCM 13584</strain>
    </source>
</reference>
<feature type="transmembrane region" description="Helical" evidence="7">
    <location>
        <begin position="692"/>
        <end position="712"/>
    </location>
</feature>
<comment type="caution">
    <text evidence="9">The sequence shown here is derived from an EMBL/GenBank/DDBJ whole genome shotgun (WGS) entry which is preliminary data.</text>
</comment>
<organism evidence="9 10">
    <name type="scientific">Agromyces allii</name>
    <dbReference type="NCBI Taxonomy" id="393607"/>
    <lineage>
        <taxon>Bacteria</taxon>
        <taxon>Bacillati</taxon>
        <taxon>Actinomycetota</taxon>
        <taxon>Actinomycetes</taxon>
        <taxon>Micrococcales</taxon>
        <taxon>Microbacteriaceae</taxon>
        <taxon>Agromyces</taxon>
    </lineage>
</organism>
<dbReference type="RefSeq" id="WP_157416779.1">
    <property type="nucleotide sequence ID" value="NZ_BAAAMK010000003.1"/>
</dbReference>
<feature type="transmembrane region" description="Helical" evidence="7">
    <location>
        <begin position="237"/>
        <end position="256"/>
    </location>
</feature>
<dbReference type="Gene3D" id="1.20.1640.10">
    <property type="entry name" value="Multidrug efflux transporter AcrB transmembrane domain"/>
    <property type="match status" value="2"/>
</dbReference>
<evidence type="ECO:0000256" key="4">
    <source>
        <dbReference type="ARBA" id="ARBA00022989"/>
    </source>
</evidence>
<proteinExistence type="predicted"/>
<dbReference type="PANTHER" id="PTHR33406">
    <property type="entry name" value="MEMBRANE PROTEIN MJ1562-RELATED"/>
    <property type="match status" value="1"/>
</dbReference>
<keyword evidence="5 7" id="KW-0472">Membrane</keyword>
<evidence type="ECO:0000313" key="9">
    <source>
        <dbReference type="EMBL" id="GAA1954291.1"/>
    </source>
</evidence>
<dbReference type="InterPro" id="IPR050545">
    <property type="entry name" value="Mycobact_MmpL"/>
</dbReference>